<dbReference type="InterPro" id="IPR003830">
    <property type="entry name" value="ComA_synth"/>
</dbReference>
<dbReference type="AlphaFoldDB" id="A0AA38GHU7"/>
<name>A0AA38GHU7_TAXCH</name>
<dbReference type="PANTHER" id="PTHR48413">
    <property type="match status" value="1"/>
</dbReference>
<dbReference type="EMBL" id="JAHRHJ020000003">
    <property type="protein sequence ID" value="KAH9323386.1"/>
    <property type="molecule type" value="Genomic_DNA"/>
</dbReference>
<dbReference type="PANTHER" id="PTHR48413:SF1">
    <property type="entry name" value="PROTEIN HEAT-STRESS-ASSOCIATED 32"/>
    <property type="match status" value="1"/>
</dbReference>
<evidence type="ECO:0000256" key="2">
    <source>
        <dbReference type="SAM" id="MobiDB-lite"/>
    </source>
</evidence>
<dbReference type="InterPro" id="IPR036112">
    <property type="entry name" value="ComA_synth_sf"/>
</dbReference>
<comment type="caution">
    <text evidence="3">The sequence shown here is derived from an EMBL/GenBank/DDBJ whole genome shotgun (WGS) entry which is preliminary data.</text>
</comment>
<reference evidence="3 4" key="1">
    <citation type="journal article" date="2021" name="Nat. Plants">
        <title>The Taxus genome provides insights into paclitaxel biosynthesis.</title>
        <authorList>
            <person name="Xiong X."/>
            <person name="Gou J."/>
            <person name="Liao Q."/>
            <person name="Li Y."/>
            <person name="Zhou Q."/>
            <person name="Bi G."/>
            <person name="Li C."/>
            <person name="Du R."/>
            <person name="Wang X."/>
            <person name="Sun T."/>
            <person name="Guo L."/>
            <person name="Liang H."/>
            <person name="Lu P."/>
            <person name="Wu Y."/>
            <person name="Zhang Z."/>
            <person name="Ro D.K."/>
            <person name="Shang Y."/>
            <person name="Huang S."/>
            <person name="Yan J."/>
        </authorList>
    </citation>
    <scope>NUCLEOTIDE SEQUENCE [LARGE SCALE GENOMIC DNA]</scope>
    <source>
        <strain evidence="3">Ta-2019</strain>
    </source>
</reference>
<accession>A0AA38GHU7</accession>
<gene>
    <name evidence="3" type="ORF">KI387_018025</name>
</gene>
<feature type="region of interest" description="Disordered" evidence="2">
    <location>
        <begin position="1"/>
        <end position="22"/>
    </location>
</feature>
<evidence type="ECO:0000313" key="4">
    <source>
        <dbReference type="Proteomes" id="UP000824469"/>
    </source>
</evidence>
<feature type="compositionally biased region" description="Polar residues" evidence="2">
    <location>
        <begin position="8"/>
        <end position="20"/>
    </location>
</feature>
<sequence length="163" mass="18206">REEKEPPASTTRGAATSVSSEEPHSMLTFKVMEMNKINVVLQMPDSQSTVIEKPRMLMHMGNCETNAPFGGNNRSTRTTLAQANGMNEQHIQHIQECHKRIFEMVGPFVDSLKFDGGSYSSMPKTFVKEITGIAHMHNVNVGTGDWADHLLQKGPSAFRQYLK</sequence>
<keyword evidence="4" id="KW-1185">Reference proteome</keyword>
<dbReference type="Pfam" id="PF02679">
    <property type="entry name" value="ComA"/>
    <property type="match status" value="1"/>
</dbReference>
<comment type="similarity">
    <text evidence="1">Belongs to the phosphosulfolactate synthase family.</text>
</comment>
<dbReference type="InterPro" id="IPR013785">
    <property type="entry name" value="Aldolase_TIM"/>
</dbReference>
<organism evidence="3 4">
    <name type="scientific">Taxus chinensis</name>
    <name type="common">Chinese yew</name>
    <name type="synonym">Taxus wallichiana var. chinensis</name>
    <dbReference type="NCBI Taxonomy" id="29808"/>
    <lineage>
        <taxon>Eukaryota</taxon>
        <taxon>Viridiplantae</taxon>
        <taxon>Streptophyta</taxon>
        <taxon>Embryophyta</taxon>
        <taxon>Tracheophyta</taxon>
        <taxon>Spermatophyta</taxon>
        <taxon>Pinopsida</taxon>
        <taxon>Pinidae</taxon>
        <taxon>Conifers II</taxon>
        <taxon>Cupressales</taxon>
        <taxon>Taxaceae</taxon>
        <taxon>Taxus</taxon>
    </lineage>
</organism>
<dbReference type="SUPFAM" id="SSF102110">
    <property type="entry name" value="(2r)-phospho-3-sulfolactate synthase ComA"/>
    <property type="match status" value="1"/>
</dbReference>
<proteinExistence type="inferred from homology"/>
<evidence type="ECO:0000313" key="3">
    <source>
        <dbReference type="EMBL" id="KAH9323386.1"/>
    </source>
</evidence>
<dbReference type="Gene3D" id="3.20.20.70">
    <property type="entry name" value="Aldolase class I"/>
    <property type="match status" value="1"/>
</dbReference>
<dbReference type="Proteomes" id="UP000824469">
    <property type="component" value="Unassembled WGS sequence"/>
</dbReference>
<protein>
    <submittedName>
        <fullName evidence="3">Uncharacterized protein</fullName>
    </submittedName>
</protein>
<evidence type="ECO:0000256" key="1">
    <source>
        <dbReference type="ARBA" id="ARBA00010424"/>
    </source>
</evidence>
<feature type="non-terminal residue" evidence="3">
    <location>
        <position position="1"/>
    </location>
</feature>
<feature type="non-terminal residue" evidence="3">
    <location>
        <position position="163"/>
    </location>
</feature>